<keyword evidence="3" id="KW-1185">Reference proteome</keyword>
<dbReference type="PANTHER" id="PTHR45985:SF3">
    <property type="entry name" value="CHITIN DEACETYLASE-LIKE 4"/>
    <property type="match status" value="1"/>
</dbReference>
<organism evidence="2 3">
    <name type="scientific">Exidia glandulosa HHB12029</name>
    <dbReference type="NCBI Taxonomy" id="1314781"/>
    <lineage>
        <taxon>Eukaryota</taxon>
        <taxon>Fungi</taxon>
        <taxon>Dikarya</taxon>
        <taxon>Basidiomycota</taxon>
        <taxon>Agaricomycotina</taxon>
        <taxon>Agaricomycetes</taxon>
        <taxon>Auriculariales</taxon>
        <taxon>Exidiaceae</taxon>
        <taxon>Exidia</taxon>
    </lineage>
</organism>
<feature type="chain" id="PRO_5007856032" description="Chitin deacetylase" evidence="1">
    <location>
        <begin position="20"/>
        <end position="456"/>
    </location>
</feature>
<evidence type="ECO:0000313" key="2">
    <source>
        <dbReference type="EMBL" id="KZV82581.1"/>
    </source>
</evidence>
<feature type="signal peptide" evidence="1">
    <location>
        <begin position="1"/>
        <end position="19"/>
    </location>
</feature>
<dbReference type="SUPFAM" id="SSF88713">
    <property type="entry name" value="Glycoside hydrolase/deacetylase"/>
    <property type="match status" value="1"/>
</dbReference>
<name>A0A165CJI5_EXIGL</name>
<dbReference type="InParanoid" id="A0A165CJI5"/>
<dbReference type="CDD" id="cd10919">
    <property type="entry name" value="CE4_CDA_like"/>
    <property type="match status" value="1"/>
</dbReference>
<proteinExistence type="predicted"/>
<dbReference type="InterPro" id="IPR052740">
    <property type="entry name" value="CE4"/>
</dbReference>
<dbReference type="STRING" id="1314781.A0A165CJI5"/>
<dbReference type="Gene3D" id="3.20.20.370">
    <property type="entry name" value="Glycoside hydrolase/deacetylase"/>
    <property type="match status" value="1"/>
</dbReference>
<dbReference type="OrthoDB" id="504708at2759"/>
<reference evidence="2 3" key="1">
    <citation type="journal article" date="2016" name="Mol. Biol. Evol.">
        <title>Comparative Genomics of Early-Diverging Mushroom-Forming Fungi Provides Insights into the Origins of Lignocellulose Decay Capabilities.</title>
        <authorList>
            <person name="Nagy L.G."/>
            <person name="Riley R."/>
            <person name="Tritt A."/>
            <person name="Adam C."/>
            <person name="Daum C."/>
            <person name="Floudas D."/>
            <person name="Sun H."/>
            <person name="Yadav J.S."/>
            <person name="Pangilinan J."/>
            <person name="Larsson K.H."/>
            <person name="Matsuura K."/>
            <person name="Barry K."/>
            <person name="Labutti K."/>
            <person name="Kuo R."/>
            <person name="Ohm R.A."/>
            <person name="Bhattacharya S.S."/>
            <person name="Shirouzu T."/>
            <person name="Yoshinaga Y."/>
            <person name="Martin F.M."/>
            <person name="Grigoriev I.V."/>
            <person name="Hibbett D.S."/>
        </authorList>
    </citation>
    <scope>NUCLEOTIDE SEQUENCE [LARGE SCALE GENOMIC DNA]</scope>
    <source>
        <strain evidence="2 3">HHB12029</strain>
    </source>
</reference>
<gene>
    <name evidence="2" type="ORF">EXIGLDRAFT_339386</name>
</gene>
<sequence>MKQSSTLLAALLAAAAVVAQEGNISGPTTSKDAMHYSCDPSSCKLPDCNCASTSPPGGLSKDVVPQFILFTADDAVQDYTIDALNQVLKGRKNPNGCPVQMTYFAQIQYTNMSRVTEWFVAGNEIADHTMTHEGDPQSDQIVGNLAALNAFAGVPQSALSGFRAPYLNYTNAMLQRIAAAEFTYDSSSTSSVPVTDPNTDAFWPYTLDHGLANDCLTLQCGTSGPAIKGLWEIPMYAIFDDKGAAGPHLMDPWLDAEQMGDTSKVLGWMQNAFTDHYKNAQRQPFGIYTHPIHFASSVPGQAPQPQVVKAINDFLNWAQPQQDVWLVTNAQLISWMKNPVPASQLNSLPEFQCQTPDVSGQVCNGMPANEAGLLDHCSFSDFPWSTCYGCPTEQPSLGTPTPDQDMTGNKQARWRLPSNCSTPFFDPIGNKCLCSADSCKFTDVTKAIGVRCCSSI</sequence>
<dbReference type="GO" id="GO:0005975">
    <property type="term" value="P:carbohydrate metabolic process"/>
    <property type="evidence" value="ECO:0007669"/>
    <property type="project" value="InterPro"/>
</dbReference>
<dbReference type="InterPro" id="IPR011330">
    <property type="entry name" value="Glyco_hydro/deAcase_b/a-brl"/>
</dbReference>
<dbReference type="EMBL" id="KV426314">
    <property type="protein sequence ID" value="KZV82581.1"/>
    <property type="molecule type" value="Genomic_DNA"/>
</dbReference>
<protein>
    <recommendedName>
        <fullName evidence="4">Chitin deacetylase</fullName>
    </recommendedName>
</protein>
<evidence type="ECO:0008006" key="4">
    <source>
        <dbReference type="Google" id="ProtNLM"/>
    </source>
</evidence>
<accession>A0A165CJI5</accession>
<dbReference type="Proteomes" id="UP000077266">
    <property type="component" value="Unassembled WGS sequence"/>
</dbReference>
<dbReference type="PANTHER" id="PTHR45985">
    <property type="match status" value="1"/>
</dbReference>
<dbReference type="AlphaFoldDB" id="A0A165CJI5"/>
<evidence type="ECO:0000313" key="3">
    <source>
        <dbReference type="Proteomes" id="UP000077266"/>
    </source>
</evidence>
<evidence type="ECO:0000256" key="1">
    <source>
        <dbReference type="SAM" id="SignalP"/>
    </source>
</evidence>
<keyword evidence="1" id="KW-0732">Signal</keyword>